<accession>A0A1I7L6D6</accession>
<dbReference type="CDD" id="cd06260">
    <property type="entry name" value="DUF820-like"/>
    <property type="match status" value="1"/>
</dbReference>
<dbReference type="PANTHER" id="PTHR36558:SF1">
    <property type="entry name" value="RESTRICTION ENDONUCLEASE DOMAIN-CONTAINING PROTEIN-RELATED"/>
    <property type="match status" value="1"/>
</dbReference>
<dbReference type="Gene3D" id="3.90.1570.10">
    <property type="entry name" value="tt1808, chain A"/>
    <property type="match status" value="1"/>
</dbReference>
<dbReference type="PANTHER" id="PTHR36558">
    <property type="entry name" value="GLR1098 PROTEIN"/>
    <property type="match status" value="1"/>
</dbReference>
<dbReference type="InterPro" id="IPR008538">
    <property type="entry name" value="Uma2"/>
</dbReference>
<gene>
    <name evidence="2" type="ORF">SAMN05421543_12625</name>
</gene>
<dbReference type="GO" id="GO:0004519">
    <property type="term" value="F:endonuclease activity"/>
    <property type="evidence" value="ECO:0007669"/>
    <property type="project" value="UniProtKB-KW"/>
</dbReference>
<dbReference type="eggNOG" id="COG4636">
    <property type="taxonomic scope" value="Bacteria"/>
</dbReference>
<dbReference type="STRING" id="392015.SAMN05421543_12625"/>
<evidence type="ECO:0000313" key="2">
    <source>
        <dbReference type="EMBL" id="SFV05303.1"/>
    </source>
</evidence>
<dbReference type="InterPro" id="IPR012296">
    <property type="entry name" value="Nuclease_put_TT1808"/>
</dbReference>
<keyword evidence="2" id="KW-0540">Nuclease</keyword>
<keyword evidence="2" id="KW-0255">Endonuclease</keyword>
<name>A0A1I7L6D6_9BACL</name>
<protein>
    <submittedName>
        <fullName evidence="2">Endonuclease, Uma2 family (Restriction endonuclease fold)</fullName>
    </submittedName>
</protein>
<dbReference type="InterPro" id="IPR011335">
    <property type="entry name" value="Restrct_endonuc-II-like"/>
</dbReference>
<reference evidence="3" key="1">
    <citation type="submission" date="2016-10" db="EMBL/GenBank/DDBJ databases">
        <authorList>
            <person name="Varghese N."/>
        </authorList>
    </citation>
    <scope>NUCLEOTIDE SEQUENCE [LARGE SCALE GENOMIC DNA]</scope>
    <source>
        <strain evidence="3">DSM 17980</strain>
    </source>
</reference>
<proteinExistence type="predicted"/>
<dbReference type="Proteomes" id="UP000183508">
    <property type="component" value="Unassembled WGS sequence"/>
</dbReference>
<evidence type="ECO:0000313" key="3">
    <source>
        <dbReference type="Proteomes" id="UP000183508"/>
    </source>
</evidence>
<dbReference type="SUPFAM" id="SSF52980">
    <property type="entry name" value="Restriction endonuclease-like"/>
    <property type="match status" value="1"/>
</dbReference>
<dbReference type="RefSeq" id="WP_074955954.1">
    <property type="nucleotide sequence ID" value="NZ_FPBV01000026.1"/>
</dbReference>
<sequence length="177" mass="19313">MDADQVREALPERYEVIGGKVYDMSPPPAEPHQRIVGAIYAHLYAFLKGKTCRAYVAPFGVWLDEASGDYVEPDIAVICDPAKIQHKGCVGAPDLVIEILSPSTAVKDKSVKRDLYREKGVREYWLVDPMLQTVEVYRFEGPAGGPMAAPAVYGAADVVPVGALDGVSVDMRDVFET</sequence>
<evidence type="ECO:0000259" key="1">
    <source>
        <dbReference type="Pfam" id="PF05685"/>
    </source>
</evidence>
<dbReference type="EMBL" id="FPBV01000026">
    <property type="protein sequence ID" value="SFV05303.1"/>
    <property type="molecule type" value="Genomic_DNA"/>
</dbReference>
<dbReference type="OrthoDB" id="9808428at2"/>
<dbReference type="AlphaFoldDB" id="A0A1I7L6D6"/>
<keyword evidence="2" id="KW-0378">Hydrolase</keyword>
<dbReference type="Pfam" id="PF05685">
    <property type="entry name" value="Uma2"/>
    <property type="match status" value="1"/>
</dbReference>
<keyword evidence="3" id="KW-1185">Reference proteome</keyword>
<feature type="domain" description="Putative restriction endonuclease" evidence="1">
    <location>
        <begin position="11"/>
        <end position="140"/>
    </location>
</feature>
<organism evidence="2 3">
    <name type="scientific">Alicyclobacillus macrosporangiidus</name>
    <dbReference type="NCBI Taxonomy" id="392015"/>
    <lineage>
        <taxon>Bacteria</taxon>
        <taxon>Bacillati</taxon>
        <taxon>Bacillota</taxon>
        <taxon>Bacilli</taxon>
        <taxon>Bacillales</taxon>
        <taxon>Alicyclobacillaceae</taxon>
        <taxon>Alicyclobacillus</taxon>
    </lineage>
</organism>